<keyword evidence="1" id="KW-0812">Transmembrane</keyword>
<proteinExistence type="predicted"/>
<evidence type="ECO:0000313" key="2">
    <source>
        <dbReference type="EMBL" id="GAA3934807.1"/>
    </source>
</evidence>
<evidence type="ECO:0000313" key="3">
    <source>
        <dbReference type="Proteomes" id="UP001501727"/>
    </source>
</evidence>
<sequence length="91" mass="9701">MSRALRGSASVDAFLTARKGLYGSLSVIAAFAGMTSGTTAIPAFPLAGGGPRSKHSGRGIRFRFRERTQEIHHRARSGILGTRFVMLPMPA</sequence>
<accession>A0ABP7N3L9</accession>
<protein>
    <submittedName>
        <fullName evidence="2">Uncharacterized protein</fullName>
    </submittedName>
</protein>
<organism evidence="2 3">
    <name type="scientific">Luteimonas lutimaris</name>
    <dbReference type="NCBI Taxonomy" id="698645"/>
    <lineage>
        <taxon>Bacteria</taxon>
        <taxon>Pseudomonadati</taxon>
        <taxon>Pseudomonadota</taxon>
        <taxon>Gammaproteobacteria</taxon>
        <taxon>Lysobacterales</taxon>
        <taxon>Lysobacteraceae</taxon>
        <taxon>Luteimonas</taxon>
    </lineage>
</organism>
<evidence type="ECO:0000256" key="1">
    <source>
        <dbReference type="SAM" id="Phobius"/>
    </source>
</evidence>
<dbReference type="EMBL" id="BAAAZU010000041">
    <property type="protein sequence ID" value="GAA3934807.1"/>
    <property type="molecule type" value="Genomic_DNA"/>
</dbReference>
<comment type="caution">
    <text evidence="2">The sequence shown here is derived from an EMBL/GenBank/DDBJ whole genome shotgun (WGS) entry which is preliminary data.</text>
</comment>
<feature type="transmembrane region" description="Helical" evidence="1">
    <location>
        <begin position="21"/>
        <end position="44"/>
    </location>
</feature>
<gene>
    <name evidence="2" type="ORF">GCM10022229_30660</name>
</gene>
<keyword evidence="1" id="KW-1133">Transmembrane helix</keyword>
<name>A0ABP7N3L9_9GAMM</name>
<keyword evidence="1" id="KW-0472">Membrane</keyword>
<dbReference type="Proteomes" id="UP001501727">
    <property type="component" value="Unassembled WGS sequence"/>
</dbReference>
<keyword evidence="3" id="KW-1185">Reference proteome</keyword>
<reference evidence="3" key="1">
    <citation type="journal article" date="2019" name="Int. J. Syst. Evol. Microbiol.">
        <title>The Global Catalogue of Microorganisms (GCM) 10K type strain sequencing project: providing services to taxonomists for standard genome sequencing and annotation.</title>
        <authorList>
            <consortium name="The Broad Institute Genomics Platform"/>
            <consortium name="The Broad Institute Genome Sequencing Center for Infectious Disease"/>
            <person name="Wu L."/>
            <person name="Ma J."/>
        </authorList>
    </citation>
    <scope>NUCLEOTIDE SEQUENCE [LARGE SCALE GENOMIC DNA]</scope>
    <source>
        <strain evidence="3">JCM 16916</strain>
    </source>
</reference>